<dbReference type="EMBL" id="GBRH01210487">
    <property type="protein sequence ID" value="JAD87408.1"/>
    <property type="molecule type" value="Transcribed_RNA"/>
</dbReference>
<reference evidence="1" key="2">
    <citation type="journal article" date="2015" name="Data Brief">
        <title>Shoot transcriptome of the giant reed, Arundo donax.</title>
        <authorList>
            <person name="Barrero R.A."/>
            <person name="Guerrero F.D."/>
            <person name="Moolhuijzen P."/>
            <person name="Goolsby J.A."/>
            <person name="Tidwell J."/>
            <person name="Bellgard S.E."/>
            <person name="Bellgard M.I."/>
        </authorList>
    </citation>
    <scope>NUCLEOTIDE SEQUENCE</scope>
    <source>
        <tissue evidence="1">Shoot tissue taken approximately 20 cm above the soil surface</tissue>
    </source>
</reference>
<protein>
    <submittedName>
        <fullName evidence="1">Uncharacterized protein</fullName>
    </submittedName>
</protein>
<dbReference type="AlphaFoldDB" id="A0A0A9DL57"/>
<evidence type="ECO:0000313" key="1">
    <source>
        <dbReference type="EMBL" id="JAD87408.1"/>
    </source>
</evidence>
<name>A0A0A9DL57_ARUDO</name>
<sequence>MHQGKKITLLSLTPAEILQADRERAVNETKELNVKSENQQPIKLKSSVMLATKSDLAEIFDNDDACYALICTEVLFSLDDVPTSLPPAVTNLLQEYEDMFPAEIPPGCHL</sequence>
<reference evidence="1" key="1">
    <citation type="submission" date="2014-09" db="EMBL/GenBank/DDBJ databases">
        <authorList>
            <person name="Magalhaes I.L.F."/>
            <person name="Oliveira U."/>
            <person name="Santos F.R."/>
            <person name="Vidigal T.H.D.A."/>
            <person name="Brescovit A.D."/>
            <person name="Santos A.J."/>
        </authorList>
    </citation>
    <scope>NUCLEOTIDE SEQUENCE</scope>
    <source>
        <tissue evidence="1">Shoot tissue taken approximately 20 cm above the soil surface</tissue>
    </source>
</reference>
<organism evidence="1">
    <name type="scientific">Arundo donax</name>
    <name type="common">Giant reed</name>
    <name type="synonym">Donax arundinaceus</name>
    <dbReference type="NCBI Taxonomy" id="35708"/>
    <lineage>
        <taxon>Eukaryota</taxon>
        <taxon>Viridiplantae</taxon>
        <taxon>Streptophyta</taxon>
        <taxon>Embryophyta</taxon>
        <taxon>Tracheophyta</taxon>
        <taxon>Spermatophyta</taxon>
        <taxon>Magnoliopsida</taxon>
        <taxon>Liliopsida</taxon>
        <taxon>Poales</taxon>
        <taxon>Poaceae</taxon>
        <taxon>PACMAD clade</taxon>
        <taxon>Arundinoideae</taxon>
        <taxon>Arundineae</taxon>
        <taxon>Arundo</taxon>
    </lineage>
</organism>
<accession>A0A0A9DL57</accession>
<proteinExistence type="predicted"/>